<dbReference type="InterPro" id="IPR040449">
    <property type="entry name" value="Peptidase_S66_N"/>
</dbReference>
<protein>
    <submittedName>
        <fullName evidence="9">LD-carboxypeptidase</fullName>
    </submittedName>
</protein>
<dbReference type="Gene3D" id="3.40.50.10740">
    <property type="entry name" value="Class I glutamine amidotransferase-like"/>
    <property type="match status" value="1"/>
</dbReference>
<dbReference type="GeneID" id="98918856"/>
<dbReference type="EMBL" id="ABWN01000023">
    <property type="protein sequence ID" value="EFF68898.1"/>
    <property type="molecule type" value="Genomic_DNA"/>
</dbReference>
<dbReference type="PANTHER" id="PTHR30237:SF2">
    <property type="entry name" value="MUREIN TETRAPEPTIDE CARBOXYPEPTIDASE"/>
    <property type="match status" value="1"/>
</dbReference>
<keyword evidence="2 9" id="KW-0121">Carboxypeptidase</keyword>
<dbReference type="GO" id="GO:0008236">
    <property type="term" value="F:serine-type peptidase activity"/>
    <property type="evidence" value="ECO:0007669"/>
    <property type="project" value="UniProtKB-KW"/>
</dbReference>
<dbReference type="GO" id="GO:0004180">
    <property type="term" value="F:carboxypeptidase activity"/>
    <property type="evidence" value="ECO:0007669"/>
    <property type="project" value="UniProtKB-KW"/>
</dbReference>
<dbReference type="GO" id="GO:0006508">
    <property type="term" value="P:proteolysis"/>
    <property type="evidence" value="ECO:0007669"/>
    <property type="project" value="UniProtKB-KW"/>
</dbReference>
<comment type="caution">
    <text evidence="9">The sequence shown here is derived from an EMBL/GenBank/DDBJ whole genome shotgun (WGS) entry which is preliminary data.</text>
</comment>
<evidence type="ECO:0000256" key="2">
    <source>
        <dbReference type="ARBA" id="ARBA00022645"/>
    </source>
</evidence>
<dbReference type="Pfam" id="PF17676">
    <property type="entry name" value="Peptidase_S66C"/>
    <property type="match status" value="1"/>
</dbReference>
<feature type="domain" description="LD-carboxypeptidase N-terminal" evidence="7">
    <location>
        <begin position="8"/>
        <end position="124"/>
    </location>
</feature>
<feature type="active site" description="Nucleophile" evidence="6">
    <location>
        <position position="106"/>
    </location>
</feature>
<gene>
    <name evidence="9" type="ORF">BUTYVIB_00982</name>
</gene>
<feature type="active site" description="Charge relay system" evidence="6">
    <location>
        <position position="266"/>
    </location>
</feature>
<evidence type="ECO:0000259" key="8">
    <source>
        <dbReference type="Pfam" id="PF17676"/>
    </source>
</evidence>
<evidence type="ECO:0000256" key="1">
    <source>
        <dbReference type="ARBA" id="ARBA00010233"/>
    </source>
</evidence>
<dbReference type="STRING" id="45851.BHV86_05460"/>
<organism evidence="9 10">
    <name type="scientific">Eshraghiella crossota DSM 2876</name>
    <dbReference type="NCBI Taxonomy" id="511680"/>
    <lineage>
        <taxon>Bacteria</taxon>
        <taxon>Bacillati</taxon>
        <taxon>Bacillota</taxon>
        <taxon>Clostridia</taxon>
        <taxon>Lachnospirales</taxon>
        <taxon>Lachnospiraceae</taxon>
        <taxon>Eshraghiella</taxon>
    </lineage>
</organism>
<accession>D4RYS4</accession>
<keyword evidence="3" id="KW-0645">Protease</keyword>
<dbReference type="PIRSF" id="PIRSF028757">
    <property type="entry name" value="LD-carboxypeptidase"/>
    <property type="match status" value="1"/>
</dbReference>
<dbReference type="InterPro" id="IPR027461">
    <property type="entry name" value="Carboxypeptidase_A_C_sf"/>
</dbReference>
<evidence type="ECO:0000313" key="9">
    <source>
        <dbReference type="EMBL" id="EFF68898.1"/>
    </source>
</evidence>
<evidence type="ECO:0000256" key="3">
    <source>
        <dbReference type="ARBA" id="ARBA00022670"/>
    </source>
</evidence>
<feature type="active site" description="Charge relay system" evidence="6">
    <location>
        <position position="199"/>
    </location>
</feature>
<comment type="similarity">
    <text evidence="1">Belongs to the peptidase S66 family.</text>
</comment>
<dbReference type="HOGENOM" id="CLU_034346_1_1_9"/>
<dbReference type="eggNOG" id="COG1619">
    <property type="taxonomic scope" value="Bacteria"/>
</dbReference>
<dbReference type="Pfam" id="PF02016">
    <property type="entry name" value="Peptidase_S66"/>
    <property type="match status" value="1"/>
</dbReference>
<dbReference type="InterPro" id="IPR027478">
    <property type="entry name" value="LdcA_N"/>
</dbReference>
<dbReference type="InterPro" id="IPR029062">
    <property type="entry name" value="Class_I_gatase-like"/>
</dbReference>
<dbReference type="InterPro" id="IPR003507">
    <property type="entry name" value="S66_fam"/>
</dbReference>
<dbReference type="SUPFAM" id="SSF52317">
    <property type="entry name" value="Class I glutamine amidotransferase-like"/>
    <property type="match status" value="1"/>
</dbReference>
<name>D4RYS4_9FIRM</name>
<dbReference type="AlphaFoldDB" id="D4RYS4"/>
<dbReference type="RefSeq" id="WP_005602219.1">
    <property type="nucleotide sequence ID" value="NZ_GG663522.1"/>
</dbReference>
<reference evidence="9 10" key="1">
    <citation type="submission" date="2010-02" db="EMBL/GenBank/DDBJ databases">
        <authorList>
            <person name="Weinstock G."/>
            <person name="Sodergren E."/>
            <person name="Clifton S."/>
            <person name="Fulton L."/>
            <person name="Fulton B."/>
            <person name="Courtney L."/>
            <person name="Fronick C."/>
            <person name="Harrison M."/>
            <person name="Strong C."/>
            <person name="Farmer C."/>
            <person name="Delahaunty K."/>
            <person name="Markovic C."/>
            <person name="Hall O."/>
            <person name="Minx P."/>
            <person name="Tomlinson C."/>
            <person name="Mitreva M."/>
            <person name="Nelson J."/>
            <person name="Hou S."/>
            <person name="Wollam A."/>
            <person name="Pepin K.H."/>
            <person name="Johnson M."/>
            <person name="Bhonagiri V."/>
            <person name="Zhang X."/>
            <person name="Suruliraj S."/>
            <person name="Warren W."/>
            <person name="Chinwalla A."/>
            <person name="Mardis E.R."/>
            <person name="Wilson R.K."/>
        </authorList>
    </citation>
    <scope>NUCLEOTIDE SEQUENCE [LARGE SCALE GENOMIC DNA]</scope>
    <source>
        <strain evidence="9 10">DSM 2876</strain>
    </source>
</reference>
<evidence type="ECO:0000259" key="7">
    <source>
        <dbReference type="Pfam" id="PF02016"/>
    </source>
</evidence>
<evidence type="ECO:0000256" key="5">
    <source>
        <dbReference type="ARBA" id="ARBA00022825"/>
    </source>
</evidence>
<dbReference type="PANTHER" id="PTHR30237">
    <property type="entry name" value="MURAMOYLTETRAPEPTIDE CARBOXYPEPTIDASE"/>
    <property type="match status" value="1"/>
</dbReference>
<proteinExistence type="inferred from homology"/>
<keyword evidence="5" id="KW-0720">Serine protease</keyword>
<evidence type="ECO:0000256" key="6">
    <source>
        <dbReference type="PIRSR" id="PIRSR028757-1"/>
    </source>
</evidence>
<evidence type="ECO:0000313" key="10">
    <source>
        <dbReference type="Proteomes" id="UP000006238"/>
    </source>
</evidence>
<dbReference type="SUPFAM" id="SSF141986">
    <property type="entry name" value="LD-carboxypeptidase A C-terminal domain-like"/>
    <property type="match status" value="1"/>
</dbReference>
<keyword evidence="4" id="KW-0378">Hydrolase</keyword>
<dbReference type="InterPro" id="IPR040921">
    <property type="entry name" value="Peptidase_S66C"/>
</dbReference>
<keyword evidence="10" id="KW-1185">Reference proteome</keyword>
<sequence>MLDKGDSVGLVACSDGFPNDNHEVIDEVENSLYDMGYKAVIGNIYCTKENRTLSSRDRADVFNEMVRNPEIKVVFDISGGDSANEILDYVDYDMLEENGKPVFGYSDLTTLLNAIYCKTGICTYLYQIRNIITGYGERQKADLEMVLSGESDDLYDIDYEFVRGEEMKGVLIGGNIRCFLKLAGTSYMPSFRHKVLFLESNSGRENRIRSYFTQLKQMGVFNEVNGVLLGTFTELAQEGITTAAEILTDVCDDKELAIAVTDEVGHGADSKAVVIGREIELEK</sequence>
<dbReference type="Proteomes" id="UP000006238">
    <property type="component" value="Unassembled WGS sequence"/>
</dbReference>
<evidence type="ECO:0000256" key="4">
    <source>
        <dbReference type="ARBA" id="ARBA00022801"/>
    </source>
</evidence>
<feature type="domain" description="LD-carboxypeptidase C-terminal" evidence="8">
    <location>
        <begin position="168"/>
        <end position="281"/>
    </location>
</feature>
<dbReference type="Gene3D" id="3.50.30.60">
    <property type="entry name" value="LD-carboxypeptidase A C-terminal domain-like"/>
    <property type="match status" value="1"/>
</dbReference>